<keyword evidence="3 10" id="KW-0645">Protease</keyword>
<dbReference type="PANTHER" id="PTHR43982">
    <property type="entry name" value="UBIQUITIN CARBOXYL-TERMINAL HYDROLASE"/>
    <property type="match status" value="1"/>
</dbReference>
<keyword evidence="6" id="KW-0788">Thiol protease</keyword>
<evidence type="ECO:0000313" key="10">
    <source>
        <dbReference type="EMBL" id="BCS24603.1"/>
    </source>
</evidence>
<dbReference type="Gene3D" id="3.90.70.10">
    <property type="entry name" value="Cysteine proteinases"/>
    <property type="match status" value="2"/>
</dbReference>
<keyword evidence="5" id="KW-0378">Hydrolase</keyword>
<evidence type="ECO:0000256" key="3">
    <source>
        <dbReference type="ARBA" id="ARBA00022670"/>
    </source>
</evidence>
<dbReference type="RefSeq" id="XP_041556797.1">
    <property type="nucleotide sequence ID" value="XM_041704187.1"/>
</dbReference>
<reference evidence="10" key="2">
    <citation type="submission" date="2021-02" db="EMBL/GenBank/DDBJ databases">
        <title>Aspergillus puulaauensis MK2 genome sequence.</title>
        <authorList>
            <person name="Futagami T."/>
            <person name="Mori K."/>
            <person name="Kadooka C."/>
            <person name="Tanaka T."/>
        </authorList>
    </citation>
    <scope>NUCLEOTIDE SEQUENCE</scope>
    <source>
        <strain evidence="10">MK2</strain>
    </source>
</reference>
<evidence type="ECO:0000256" key="5">
    <source>
        <dbReference type="ARBA" id="ARBA00022801"/>
    </source>
</evidence>
<feature type="region of interest" description="Disordered" evidence="8">
    <location>
        <begin position="751"/>
        <end position="859"/>
    </location>
</feature>
<dbReference type="EC" id="3.4.19.12" evidence="2"/>
<feature type="compositionally biased region" description="Pro residues" evidence="8">
    <location>
        <begin position="846"/>
        <end position="858"/>
    </location>
</feature>
<dbReference type="Proteomes" id="UP000654913">
    <property type="component" value="Chromosome 4"/>
</dbReference>
<accession>A0A7R7XPJ8</accession>
<dbReference type="InterPro" id="IPR001394">
    <property type="entry name" value="Peptidase_C19_UCH"/>
</dbReference>
<dbReference type="PROSITE" id="PS00972">
    <property type="entry name" value="USP_1"/>
    <property type="match status" value="1"/>
</dbReference>
<dbReference type="InterPro" id="IPR025305">
    <property type="entry name" value="UCH_repeat_domain"/>
</dbReference>
<dbReference type="GO" id="GO:0061136">
    <property type="term" value="P:regulation of proteasomal protein catabolic process"/>
    <property type="evidence" value="ECO:0007669"/>
    <property type="project" value="TreeGrafter"/>
</dbReference>
<reference evidence="10" key="1">
    <citation type="submission" date="2021-01" db="EMBL/GenBank/DDBJ databases">
        <authorList>
            <consortium name="Aspergillus puulaauensis MK2 genome sequencing consortium"/>
            <person name="Kazuki M."/>
            <person name="Futagami T."/>
        </authorList>
    </citation>
    <scope>NUCLEOTIDE SEQUENCE</scope>
    <source>
        <strain evidence="10">MK2</strain>
    </source>
</reference>
<dbReference type="SUPFAM" id="SSF54001">
    <property type="entry name" value="Cysteine proteinases"/>
    <property type="match status" value="1"/>
</dbReference>
<dbReference type="OrthoDB" id="2420415at2759"/>
<feature type="region of interest" description="Disordered" evidence="8">
    <location>
        <begin position="64"/>
        <end position="83"/>
    </location>
</feature>
<dbReference type="CDD" id="cd02666">
    <property type="entry name" value="Peptidase_C19J"/>
    <property type="match status" value="1"/>
</dbReference>
<feature type="coiled-coil region" evidence="7">
    <location>
        <begin position="1091"/>
        <end position="1118"/>
    </location>
</feature>
<keyword evidence="11" id="KW-1185">Reference proteome</keyword>
<evidence type="ECO:0000256" key="4">
    <source>
        <dbReference type="ARBA" id="ARBA00022786"/>
    </source>
</evidence>
<evidence type="ECO:0000256" key="6">
    <source>
        <dbReference type="ARBA" id="ARBA00022807"/>
    </source>
</evidence>
<dbReference type="PANTHER" id="PTHR43982:SF6">
    <property type="entry name" value="UBIQUITIN CARBOXYL-TERMINAL HYDROLASE 2-RELATED"/>
    <property type="match status" value="1"/>
</dbReference>
<evidence type="ECO:0000256" key="1">
    <source>
        <dbReference type="ARBA" id="ARBA00000707"/>
    </source>
</evidence>
<sequence length="1296" mass="145344">MSSVRSAGKTAPRLVQDLFDYDPAHPPDTSRNLLSDVPPVYPDYYQGPPHFISPSACRHTYVTKPNQSVRPSQEQDKSNSGTPTKISAICLKCRYHLHLKVGTSPAGQASQSFSDHIHHLVYYYGKHKGGNTDEELTTKGQVVESFHFECSYPRCPFRITVGVASPLLSDEMVRLLTDPVVLQKRTDEALAADPERLEGVARPLPITVLMNLRTYVWNALQSNQQGKSISAINKRFMTSFGVDGKPCQGLLEFLGFTFKDNAWEPPRPNPWGAIPYQDPQRIFLDDAFHELSALISQRPLIEKKGNQDEYSLHPARDDLLFAVDAFDYTKAPRREFFQMAPAPYYEDLGVVEDMLSSDIIEAFTRQISVDRERAPRYLKCLKEIGILRGGEDSEAISRAVEAAYTDTNLYTEADVTEAYKYFGLSHDDPRLTEDSIIGKFYAYLSSTTTTQETETRQQLWRIGDSRKSERIKSAAEDRVATPQQAQVFLGVSDETADDFVMTMFTTKVNDNPSCRDVARRAVELIAEARNSDVLKHFVKTGEMTAGEMDVGDAYLLLQVPDRTADDGAIMAAYTICVDDAPAQAEKYTRALGVIASERNSPLLSSMVPGSVSKSDRDLSKWPVGLQNIGNTCYLNSLLQFYFSIKPYRNMVLDFENFKMGLDDEACQKKQVGSRKVSKKEVERSQKFLRELGVLFSDMISSPNSFVTPGQELARLTLISPSNEAAIRRRSTISAGQFGGLGEINGMPVLGPLGPPHIVTENEVQGPPAQEPAPAEPEKIKRSSDEDSEATLVSDGAKNEVPPAQSDDKENEPPDTVMVDAPNSEPEPKQENSSDAQTPADPVVPSNEPPPVPPRPAPQVDPHRQLIEEVEIGAQQDVTEVINNVLFQSQCAIRPIQIASDGEQVDQVKDLFYGQAISYILSDKGKRSKEEWWCDIKIDVATGPRDIYTAIDGAFDIQKVNVEDSVAEQYATISKLPPILQIQVQRVQFDAIKKRSFKSTHHLDLKETIYLDRYMDTRKPEILNRRKQCWEWKDKLKQLESRRAELLRQTETDGLDTAALLNSAKDILNGLSELKDSPETAQDAIDVDPQLIPELDRLAQGAQDELKNLEKEINNTQTMISSQFVDYKHLPYRLYAVFVHHGSVEFGHYYIYIFDFERNVWRKYNDTYVTEVHDLDEIFKSQDRHNNPPTPYFLVYVNDQIKNRLVSPVTRQIVETVPESAPEPVPSNATAMEGVIPSKEAEEADVDMHPPAYDEVYTENRAYDEVYTENGASGPGRNSPTAATANPLKRKGLDEAH</sequence>
<evidence type="ECO:0000313" key="11">
    <source>
        <dbReference type="Proteomes" id="UP000654913"/>
    </source>
</evidence>
<comment type="catalytic activity">
    <reaction evidence="1">
        <text>Thiol-dependent hydrolysis of ester, thioester, amide, peptide and isopeptide bonds formed by the C-terminal Gly of ubiquitin (a 76-residue protein attached to proteins as an intracellular targeting signal).</text>
        <dbReference type="EC" id="3.4.19.12"/>
    </reaction>
</comment>
<dbReference type="GO" id="GO:0070628">
    <property type="term" value="F:proteasome binding"/>
    <property type="evidence" value="ECO:0007669"/>
    <property type="project" value="TreeGrafter"/>
</dbReference>
<evidence type="ECO:0000259" key="9">
    <source>
        <dbReference type="PROSITE" id="PS50235"/>
    </source>
</evidence>
<dbReference type="GO" id="GO:0016579">
    <property type="term" value="P:protein deubiquitination"/>
    <property type="evidence" value="ECO:0007669"/>
    <property type="project" value="InterPro"/>
</dbReference>
<feature type="region of interest" description="Disordered" evidence="8">
    <location>
        <begin position="1267"/>
        <end position="1296"/>
    </location>
</feature>
<proteinExistence type="predicted"/>
<evidence type="ECO:0000256" key="8">
    <source>
        <dbReference type="SAM" id="MobiDB-lite"/>
    </source>
</evidence>
<dbReference type="InterPro" id="IPR028889">
    <property type="entry name" value="USP"/>
</dbReference>
<evidence type="ECO:0000256" key="7">
    <source>
        <dbReference type="SAM" id="Coils"/>
    </source>
</evidence>
<feature type="domain" description="USP" evidence="9">
    <location>
        <begin position="623"/>
        <end position="1198"/>
    </location>
</feature>
<dbReference type="PROSITE" id="PS50235">
    <property type="entry name" value="USP_3"/>
    <property type="match status" value="1"/>
</dbReference>
<keyword evidence="4" id="KW-0833">Ubl conjugation pathway</keyword>
<dbReference type="InterPro" id="IPR038765">
    <property type="entry name" value="Papain-like_cys_pep_sf"/>
</dbReference>
<dbReference type="EMBL" id="AP024446">
    <property type="protein sequence ID" value="BCS24603.1"/>
    <property type="molecule type" value="Genomic_DNA"/>
</dbReference>
<dbReference type="InterPro" id="IPR044635">
    <property type="entry name" value="UBP14-like"/>
</dbReference>
<dbReference type="InterPro" id="IPR018200">
    <property type="entry name" value="USP_CS"/>
</dbReference>
<protein>
    <recommendedName>
        <fullName evidence="2">ubiquitinyl hydrolase 1</fullName>
        <ecNumber evidence="2">3.4.19.12</ecNumber>
    </recommendedName>
</protein>
<name>A0A7R7XPJ8_9EURO</name>
<dbReference type="GO" id="GO:0043161">
    <property type="term" value="P:proteasome-mediated ubiquitin-dependent protein catabolic process"/>
    <property type="evidence" value="ECO:0007669"/>
    <property type="project" value="InterPro"/>
</dbReference>
<evidence type="ECO:0000256" key="2">
    <source>
        <dbReference type="ARBA" id="ARBA00012759"/>
    </source>
</evidence>
<organism evidence="10 11">
    <name type="scientific">Aspergillus puulaauensis</name>
    <dbReference type="NCBI Taxonomy" id="1220207"/>
    <lineage>
        <taxon>Eukaryota</taxon>
        <taxon>Fungi</taxon>
        <taxon>Dikarya</taxon>
        <taxon>Ascomycota</taxon>
        <taxon>Pezizomycotina</taxon>
        <taxon>Eurotiomycetes</taxon>
        <taxon>Eurotiomycetidae</taxon>
        <taxon>Eurotiales</taxon>
        <taxon>Aspergillaceae</taxon>
        <taxon>Aspergillus</taxon>
    </lineage>
</organism>
<dbReference type="Pfam" id="PF13446">
    <property type="entry name" value="RPT"/>
    <property type="match status" value="3"/>
</dbReference>
<gene>
    <name evidence="10" type="primary">UBP2</name>
    <name evidence="10" type="ORF">APUU_41047A</name>
</gene>
<keyword evidence="7" id="KW-0175">Coiled coil</keyword>
<dbReference type="GO" id="GO:0004843">
    <property type="term" value="F:cysteine-type deubiquitinase activity"/>
    <property type="evidence" value="ECO:0007669"/>
    <property type="project" value="UniProtKB-EC"/>
</dbReference>
<dbReference type="Pfam" id="PF00443">
    <property type="entry name" value="UCH"/>
    <property type="match status" value="1"/>
</dbReference>
<feature type="compositionally biased region" description="Basic and acidic residues" evidence="8">
    <location>
        <begin position="775"/>
        <end position="784"/>
    </location>
</feature>
<dbReference type="GeneID" id="64974608"/>
<dbReference type="PROSITE" id="PS00973">
    <property type="entry name" value="USP_2"/>
    <property type="match status" value="1"/>
</dbReference>
<dbReference type="KEGG" id="apuu:APUU_41047A"/>
<dbReference type="FunFam" id="3.90.70.10:FF:000122">
    <property type="entry name" value="Ubiquitin carboxyl-terminal hydrolase 2"/>
    <property type="match status" value="1"/>
</dbReference>